<keyword evidence="1" id="KW-0812">Transmembrane</keyword>
<evidence type="ECO:0000256" key="1">
    <source>
        <dbReference type="SAM" id="Phobius"/>
    </source>
</evidence>
<keyword evidence="1" id="KW-0472">Membrane</keyword>
<feature type="transmembrane region" description="Helical" evidence="1">
    <location>
        <begin position="172"/>
        <end position="190"/>
    </location>
</feature>
<reference evidence="2" key="1">
    <citation type="journal article" date="2014" name="Viruses">
        <title>Genetic characterization of goutanap virus, a novel virus related to negeviruses, cileviruses and higreviruses.</title>
        <authorList>
            <person name="Kallies R."/>
            <person name="Kopp A."/>
            <person name="Zirkel F."/>
            <person name="Estrada A."/>
            <person name="Gillespie T.R."/>
            <person name="Drosten C."/>
            <person name="Junglen S."/>
        </authorList>
    </citation>
    <scope>NUCLEOTIDE SEQUENCE</scope>
    <source>
        <strain evidence="2">Palenque C6.7-MX-2008</strain>
    </source>
</reference>
<keyword evidence="1" id="KW-1133">Transmembrane helix</keyword>
<feature type="transmembrane region" description="Helical" evidence="1">
    <location>
        <begin position="132"/>
        <end position="160"/>
    </location>
</feature>
<sequence length="205" mass="22689">MNSTRKTFKTSVRSPGAVVSAARNTTPKKAVVRPAPKKTQDSSFDLNKIVSDVSSTFFSALNRPLVLLSLVMVVAFVFTHQSDFSNGAVGKYVAERAETNSLAKWVHENQFKFLGLAIFAPAVLNSPEKMRVVLGLATLLWVMLVPQASVLEYVLQALALHSYFRVRLQQSRLFIMVVVVFLYFMGYLTLVKSPDQQVQSGNGTV</sequence>
<protein>
    <submittedName>
        <fullName evidence="2">Uncharacterized protein</fullName>
    </submittedName>
</protein>
<name>A0A0A1CRC2_9VIRU</name>
<feature type="transmembrane region" description="Helical" evidence="1">
    <location>
        <begin position="65"/>
        <end position="82"/>
    </location>
</feature>
<evidence type="ECO:0000313" key="2">
    <source>
        <dbReference type="EMBL" id="AIX97867.1"/>
    </source>
</evidence>
<organism evidence="2">
    <name type="scientific">Piura virus</name>
    <dbReference type="NCBI Taxonomy" id="1170425"/>
    <lineage>
        <taxon>Viruses</taxon>
        <taxon>Riboviria</taxon>
        <taxon>Negevirus</taxon>
    </lineage>
</organism>
<dbReference type="EMBL" id="KM249340">
    <property type="protein sequence ID" value="AIX97867.1"/>
    <property type="molecule type" value="Genomic_RNA"/>
</dbReference>
<dbReference type="InterPro" id="IPR032441">
    <property type="entry name" value="SP24"/>
</dbReference>
<accession>A0A0A1CRC2</accession>
<dbReference type="Pfam" id="PF16504">
    <property type="entry name" value="SP24"/>
    <property type="match status" value="1"/>
</dbReference>
<proteinExistence type="predicted"/>